<dbReference type="SMART" id="SM00355">
    <property type="entry name" value="ZnF_C2H2"/>
    <property type="match status" value="3"/>
</dbReference>
<dbReference type="FunFam" id="3.30.160.60:FF:000018">
    <property type="entry name" value="Krueppel-like factor 15"/>
    <property type="match status" value="1"/>
</dbReference>
<dbReference type="GO" id="GO:0005634">
    <property type="term" value="C:nucleus"/>
    <property type="evidence" value="ECO:0007669"/>
    <property type="project" value="UniProtKB-SubCell"/>
</dbReference>
<dbReference type="GO" id="GO:0000981">
    <property type="term" value="F:DNA-binding transcription factor activity, RNA polymerase II-specific"/>
    <property type="evidence" value="ECO:0007669"/>
    <property type="project" value="TreeGrafter"/>
</dbReference>
<evidence type="ECO:0000259" key="9">
    <source>
        <dbReference type="PROSITE" id="PS50157"/>
    </source>
</evidence>
<dbReference type="CDD" id="cd21572">
    <property type="entry name" value="KLF10_N"/>
    <property type="match status" value="1"/>
</dbReference>
<dbReference type="FunFam" id="3.30.160.60:FF:000100">
    <property type="entry name" value="Zinc finger 45-like"/>
    <property type="match status" value="1"/>
</dbReference>
<dbReference type="AlphaFoldDB" id="A0A3B4F3Z9"/>
<feature type="region of interest" description="Disordered" evidence="8">
    <location>
        <begin position="154"/>
        <end position="187"/>
    </location>
</feature>
<feature type="region of interest" description="Disordered" evidence="8">
    <location>
        <begin position="1"/>
        <end position="23"/>
    </location>
</feature>
<keyword evidence="4 7" id="KW-0863">Zinc-finger</keyword>
<accession>A0A3B4F3Z9</accession>
<feature type="compositionally biased region" description="Polar residues" evidence="8">
    <location>
        <begin position="171"/>
        <end position="187"/>
    </location>
</feature>
<evidence type="ECO:0000256" key="7">
    <source>
        <dbReference type="PROSITE-ProRule" id="PRU00042"/>
    </source>
</evidence>
<dbReference type="InterPro" id="IPR013087">
    <property type="entry name" value="Znf_C2H2_type"/>
</dbReference>
<keyword evidence="6" id="KW-0539">Nucleus</keyword>
<keyword evidence="2" id="KW-0479">Metal-binding</keyword>
<evidence type="ECO:0000256" key="4">
    <source>
        <dbReference type="ARBA" id="ARBA00022771"/>
    </source>
</evidence>
<organism evidence="10">
    <name type="scientific">Pundamilia nyererei</name>
    <dbReference type="NCBI Taxonomy" id="303518"/>
    <lineage>
        <taxon>Eukaryota</taxon>
        <taxon>Metazoa</taxon>
        <taxon>Chordata</taxon>
        <taxon>Craniata</taxon>
        <taxon>Vertebrata</taxon>
        <taxon>Euteleostomi</taxon>
        <taxon>Actinopterygii</taxon>
        <taxon>Neopterygii</taxon>
        <taxon>Teleostei</taxon>
        <taxon>Neoteleostei</taxon>
        <taxon>Acanthomorphata</taxon>
        <taxon>Ovalentaria</taxon>
        <taxon>Cichlomorphae</taxon>
        <taxon>Cichliformes</taxon>
        <taxon>Cichlidae</taxon>
        <taxon>African cichlids</taxon>
        <taxon>Pseudocrenilabrinae</taxon>
        <taxon>Haplochromini</taxon>
        <taxon>Pundamilia</taxon>
    </lineage>
</organism>
<evidence type="ECO:0000256" key="5">
    <source>
        <dbReference type="ARBA" id="ARBA00022833"/>
    </source>
</evidence>
<keyword evidence="3" id="KW-0677">Repeat</keyword>
<dbReference type="PANTHER" id="PTHR23235">
    <property type="entry name" value="KRUEPPEL-LIKE TRANSCRIPTION FACTOR"/>
    <property type="match status" value="1"/>
</dbReference>
<keyword evidence="5" id="KW-0862">Zinc</keyword>
<evidence type="ECO:0000256" key="6">
    <source>
        <dbReference type="ARBA" id="ARBA00023242"/>
    </source>
</evidence>
<feature type="compositionally biased region" description="Polar residues" evidence="8">
    <location>
        <begin position="11"/>
        <end position="20"/>
    </location>
</feature>
<sequence length="441" mass="49242">MKSEEHHCNISDVQGESQPTDMGAGDMEAVRALMSMTKHWKSRNFRVRHYRPLSPSSDSSEDDQVTTSSAVLQDSLFCMTPPCSPPHFVTACPGPALKPHRPTEATSLHKHAAQQSFQCTSVIRHTADGLHCSSNLNRSSKEEEVVRVHMLDSKTDVNCKDEPNSRDSEETVTTQAYTETSPNVVQSRDNPGSLLGLNENKNAPQSVPAGDALVSPVPVYCHIVPVSSLATVVQNAVTNSHRHTASSAQVFLVGGQVAKGPVMLLVPQPPVPPFAAIAPAPHRTLSQQRCVPQQPEVARARNHVCPRENCNKTYFKSSHLKAHMRTHTAMFYPLEYVQKSPYSCLHHPTGEKPYKCKWEGCERRFARSDELSRHRRTHTGEKKFACPMCLSRFMRSDHLAKHARRHLREILRSSASLSHTRRSMPFLAAYLIWETCLQTPL</sequence>
<proteinExistence type="predicted"/>
<evidence type="ECO:0000256" key="2">
    <source>
        <dbReference type="ARBA" id="ARBA00022723"/>
    </source>
</evidence>
<evidence type="ECO:0000256" key="1">
    <source>
        <dbReference type="ARBA" id="ARBA00004123"/>
    </source>
</evidence>
<reference evidence="10" key="1">
    <citation type="submission" date="2023-09" db="UniProtKB">
        <authorList>
            <consortium name="Ensembl"/>
        </authorList>
    </citation>
    <scope>IDENTIFICATION</scope>
</reference>
<dbReference type="GO" id="GO:0000978">
    <property type="term" value="F:RNA polymerase II cis-regulatory region sequence-specific DNA binding"/>
    <property type="evidence" value="ECO:0007669"/>
    <property type="project" value="TreeGrafter"/>
</dbReference>
<dbReference type="PROSITE" id="PS50157">
    <property type="entry name" value="ZINC_FINGER_C2H2_2"/>
    <property type="match status" value="3"/>
</dbReference>
<comment type="subcellular location">
    <subcellularLocation>
        <location evidence="1">Nucleus</location>
    </subcellularLocation>
</comment>
<feature type="domain" description="C2H2-type" evidence="9">
    <location>
        <begin position="354"/>
        <end position="383"/>
    </location>
</feature>
<dbReference type="Gene3D" id="3.30.160.60">
    <property type="entry name" value="Classic Zinc Finger"/>
    <property type="match status" value="3"/>
</dbReference>
<evidence type="ECO:0000256" key="8">
    <source>
        <dbReference type="SAM" id="MobiDB-lite"/>
    </source>
</evidence>
<feature type="domain" description="C2H2-type" evidence="9">
    <location>
        <begin position="303"/>
        <end position="328"/>
    </location>
</feature>
<feature type="domain" description="C2H2-type" evidence="9">
    <location>
        <begin position="384"/>
        <end position="409"/>
    </location>
</feature>
<dbReference type="STRING" id="303518.ENSPNYP00000005305"/>
<dbReference type="FunFam" id="3.30.160.60:FF:000072">
    <property type="entry name" value="zinc finger protein 143 isoform X1"/>
    <property type="match status" value="1"/>
</dbReference>
<dbReference type="SUPFAM" id="SSF57667">
    <property type="entry name" value="beta-beta-alpha zinc fingers"/>
    <property type="match status" value="2"/>
</dbReference>
<dbReference type="Pfam" id="PF00096">
    <property type="entry name" value="zf-C2H2"/>
    <property type="match status" value="2"/>
</dbReference>
<name>A0A3B4F3Z9_9CICH</name>
<protein>
    <submittedName>
        <fullName evidence="10">Krueppel-like factor 10</fullName>
    </submittedName>
</protein>
<dbReference type="Ensembl" id="ENSPNYT00000005445.1">
    <property type="protein sequence ID" value="ENSPNYP00000005305.1"/>
    <property type="gene ID" value="ENSPNYG00000004113.1"/>
</dbReference>
<evidence type="ECO:0000256" key="3">
    <source>
        <dbReference type="ARBA" id="ARBA00022737"/>
    </source>
</evidence>
<dbReference type="PROSITE" id="PS00028">
    <property type="entry name" value="ZINC_FINGER_C2H2_1"/>
    <property type="match status" value="3"/>
</dbReference>
<dbReference type="InterPro" id="IPR036236">
    <property type="entry name" value="Znf_C2H2_sf"/>
</dbReference>
<feature type="compositionally biased region" description="Basic and acidic residues" evidence="8">
    <location>
        <begin position="154"/>
        <end position="169"/>
    </location>
</feature>
<dbReference type="GO" id="GO:0008270">
    <property type="term" value="F:zinc ion binding"/>
    <property type="evidence" value="ECO:0007669"/>
    <property type="project" value="UniProtKB-KW"/>
</dbReference>
<dbReference type="GeneTree" id="ENSGT00940000159405"/>
<dbReference type="PANTHER" id="PTHR23235:SF164">
    <property type="entry name" value="C2H2-TYPE DOMAIN-CONTAINING PROTEIN"/>
    <property type="match status" value="1"/>
</dbReference>
<evidence type="ECO:0000313" key="10">
    <source>
        <dbReference type="Ensembl" id="ENSPNYP00000005305.1"/>
    </source>
</evidence>